<evidence type="ECO:0000313" key="2">
    <source>
        <dbReference type="EMBL" id="KIX14443.1"/>
    </source>
</evidence>
<evidence type="ECO:0000259" key="1">
    <source>
        <dbReference type="Pfam" id="PF13529"/>
    </source>
</evidence>
<dbReference type="EMBL" id="AZAC01000011">
    <property type="protein sequence ID" value="KIX14443.1"/>
    <property type="molecule type" value="Genomic_DNA"/>
</dbReference>
<sequence length="212" mass="23166">MSAPAHSISLKIGVLVFSLLTLVFPLQLSLAGLLKPVKAEVPFVRQQTALWCWLAVAEMALRYKKGASLPQCRLADLAFRMTPGACCKPGKCQKGASLTVVHALLAYMGVKSRPQGPEISSDEVYRLLKQGRIFIVRLVRRDRGPIRVGPKSVGHVVVLRGMRFVPAPPGSPLARQNKALPLVLINDPSFLSPIEVPFPDVISNWEGMLVIQ</sequence>
<evidence type="ECO:0000313" key="3">
    <source>
        <dbReference type="Proteomes" id="UP000032233"/>
    </source>
</evidence>
<proteinExistence type="predicted"/>
<reference evidence="2 3" key="1">
    <citation type="submission" date="2013-11" db="EMBL/GenBank/DDBJ databases">
        <title>Metagenomic analysis of a methanogenic consortium involved in long chain n-alkane degradation.</title>
        <authorList>
            <person name="Davidova I.A."/>
            <person name="Callaghan A.V."/>
            <person name="Wawrik B."/>
            <person name="Pruitt S."/>
            <person name="Marks C."/>
            <person name="Duncan K.E."/>
            <person name="Suflita J.M."/>
        </authorList>
    </citation>
    <scope>NUCLEOTIDE SEQUENCE [LARGE SCALE GENOMIC DNA]</scope>
    <source>
        <strain evidence="2 3">SPR</strain>
    </source>
</reference>
<accession>A0A0D2HVM6</accession>
<dbReference type="InParanoid" id="A0A0D2HVM6"/>
<feature type="domain" description="Peptidase C39-like" evidence="1">
    <location>
        <begin position="40"/>
        <end position="161"/>
    </location>
</feature>
<dbReference type="AlphaFoldDB" id="A0A0D2HVM6"/>
<dbReference type="RefSeq" id="WP_044348235.1">
    <property type="nucleotide sequence ID" value="NZ_AZAC01000011.1"/>
</dbReference>
<gene>
    <name evidence="2" type="ORF">X474_10030</name>
</gene>
<dbReference type="Pfam" id="PF13529">
    <property type="entry name" value="Peptidase_C39_2"/>
    <property type="match status" value="1"/>
</dbReference>
<comment type="caution">
    <text evidence="2">The sequence shown here is derived from an EMBL/GenBank/DDBJ whole genome shotgun (WGS) entry which is preliminary data.</text>
</comment>
<name>A0A0D2HVM6_9BACT</name>
<dbReference type="Proteomes" id="UP000032233">
    <property type="component" value="Unassembled WGS sequence"/>
</dbReference>
<dbReference type="InterPro" id="IPR039564">
    <property type="entry name" value="Peptidase_C39-like"/>
</dbReference>
<protein>
    <recommendedName>
        <fullName evidence="1">Peptidase C39-like domain-containing protein</fullName>
    </recommendedName>
</protein>
<keyword evidence="3" id="KW-1185">Reference proteome</keyword>
<organism evidence="2 3">
    <name type="scientific">Dethiosulfatarculus sandiegensis</name>
    <dbReference type="NCBI Taxonomy" id="1429043"/>
    <lineage>
        <taxon>Bacteria</taxon>
        <taxon>Pseudomonadati</taxon>
        <taxon>Thermodesulfobacteriota</taxon>
        <taxon>Desulfarculia</taxon>
        <taxon>Desulfarculales</taxon>
        <taxon>Desulfarculaceae</taxon>
        <taxon>Dethiosulfatarculus</taxon>
    </lineage>
</organism>